<feature type="transmembrane region" description="Helical" evidence="8">
    <location>
        <begin position="81"/>
        <end position="101"/>
    </location>
</feature>
<dbReference type="CDD" id="cd06550">
    <property type="entry name" value="TM_ABC_iron-siderophores_like"/>
    <property type="match status" value="1"/>
</dbReference>
<evidence type="ECO:0000256" key="1">
    <source>
        <dbReference type="ARBA" id="ARBA00004651"/>
    </source>
</evidence>
<dbReference type="GO" id="GO:0033214">
    <property type="term" value="P:siderophore-iron import into cell"/>
    <property type="evidence" value="ECO:0007669"/>
    <property type="project" value="TreeGrafter"/>
</dbReference>
<comment type="caution">
    <text evidence="9">The sequence shown here is derived from an EMBL/GenBank/DDBJ whole genome shotgun (WGS) entry which is preliminary data.</text>
</comment>
<comment type="similarity">
    <text evidence="2">Belongs to the binding-protein-dependent transport system permease family. FecCD subfamily.</text>
</comment>
<feature type="transmembrane region" description="Helical" evidence="8">
    <location>
        <begin position="331"/>
        <end position="350"/>
    </location>
</feature>
<accession>A0A542ZSG8</accession>
<reference evidence="9 10" key="1">
    <citation type="submission" date="2019-06" db="EMBL/GenBank/DDBJ databases">
        <title>Sequencing the genomes of 1000 actinobacteria strains.</title>
        <authorList>
            <person name="Klenk H.-P."/>
        </authorList>
    </citation>
    <scope>NUCLEOTIDE SEQUENCE [LARGE SCALE GENOMIC DNA]</scope>
    <source>
        <strain evidence="9 10">DSM 8251</strain>
    </source>
</reference>
<feature type="transmembrane region" description="Helical" evidence="8">
    <location>
        <begin position="171"/>
        <end position="194"/>
    </location>
</feature>
<keyword evidence="6 8" id="KW-1133">Transmembrane helix</keyword>
<dbReference type="OrthoDB" id="9782305at2"/>
<organism evidence="9 10">
    <name type="scientific">Propioniferax innocua</name>
    <dbReference type="NCBI Taxonomy" id="1753"/>
    <lineage>
        <taxon>Bacteria</taxon>
        <taxon>Bacillati</taxon>
        <taxon>Actinomycetota</taxon>
        <taxon>Actinomycetes</taxon>
        <taxon>Propionibacteriales</taxon>
        <taxon>Propionibacteriaceae</taxon>
        <taxon>Propioniferax</taxon>
    </lineage>
</organism>
<comment type="subcellular location">
    <subcellularLocation>
        <location evidence="1">Cell membrane</location>
        <topology evidence="1">Multi-pass membrane protein</topology>
    </subcellularLocation>
</comment>
<evidence type="ECO:0000256" key="3">
    <source>
        <dbReference type="ARBA" id="ARBA00022448"/>
    </source>
</evidence>
<dbReference type="PANTHER" id="PTHR30472:SF67">
    <property type="entry name" value="PERMEASE OF ABC TRANSPORTER-RELATED"/>
    <property type="match status" value="1"/>
</dbReference>
<protein>
    <submittedName>
        <fullName evidence="9">Iron complex transport system permease protein</fullName>
    </submittedName>
</protein>
<dbReference type="GO" id="GO:0005886">
    <property type="term" value="C:plasma membrane"/>
    <property type="evidence" value="ECO:0007669"/>
    <property type="project" value="UniProtKB-SubCell"/>
</dbReference>
<evidence type="ECO:0000256" key="7">
    <source>
        <dbReference type="ARBA" id="ARBA00023136"/>
    </source>
</evidence>
<dbReference type="SUPFAM" id="SSF81345">
    <property type="entry name" value="ABC transporter involved in vitamin B12 uptake, BtuC"/>
    <property type="match status" value="1"/>
</dbReference>
<feature type="transmembrane region" description="Helical" evidence="8">
    <location>
        <begin position="303"/>
        <end position="325"/>
    </location>
</feature>
<keyword evidence="5 8" id="KW-0812">Transmembrane</keyword>
<dbReference type="FunFam" id="1.10.3470.10:FF:000001">
    <property type="entry name" value="Vitamin B12 ABC transporter permease BtuC"/>
    <property type="match status" value="1"/>
</dbReference>
<evidence type="ECO:0000256" key="8">
    <source>
        <dbReference type="SAM" id="Phobius"/>
    </source>
</evidence>
<proteinExistence type="inferred from homology"/>
<dbReference type="Pfam" id="PF01032">
    <property type="entry name" value="FecCD"/>
    <property type="match status" value="1"/>
</dbReference>
<evidence type="ECO:0000313" key="9">
    <source>
        <dbReference type="EMBL" id="TQL63267.1"/>
    </source>
</evidence>
<evidence type="ECO:0000313" key="10">
    <source>
        <dbReference type="Proteomes" id="UP000316196"/>
    </source>
</evidence>
<dbReference type="Proteomes" id="UP000316196">
    <property type="component" value="Unassembled WGS sequence"/>
</dbReference>
<dbReference type="Gene3D" id="1.10.3470.10">
    <property type="entry name" value="ABC transporter involved in vitamin B12 uptake, BtuC"/>
    <property type="match status" value="1"/>
</dbReference>
<dbReference type="AlphaFoldDB" id="A0A542ZSG8"/>
<dbReference type="InterPro" id="IPR037294">
    <property type="entry name" value="ABC_BtuC-like"/>
</dbReference>
<feature type="transmembrane region" description="Helical" evidence="8">
    <location>
        <begin position="21"/>
        <end position="40"/>
    </location>
</feature>
<keyword evidence="7 8" id="KW-0472">Membrane</keyword>
<dbReference type="GO" id="GO:0022857">
    <property type="term" value="F:transmembrane transporter activity"/>
    <property type="evidence" value="ECO:0007669"/>
    <property type="project" value="InterPro"/>
</dbReference>
<keyword evidence="3" id="KW-0813">Transport</keyword>
<evidence type="ECO:0000256" key="6">
    <source>
        <dbReference type="ARBA" id="ARBA00022989"/>
    </source>
</evidence>
<feature type="transmembrane region" description="Helical" evidence="8">
    <location>
        <begin position="145"/>
        <end position="165"/>
    </location>
</feature>
<evidence type="ECO:0000256" key="2">
    <source>
        <dbReference type="ARBA" id="ARBA00007935"/>
    </source>
</evidence>
<evidence type="ECO:0000256" key="5">
    <source>
        <dbReference type="ARBA" id="ARBA00022692"/>
    </source>
</evidence>
<dbReference type="InterPro" id="IPR000522">
    <property type="entry name" value="ABC_transptr_permease_BtuC"/>
</dbReference>
<sequence>MSDAALRTRPGTRFTRSRVPLTLWCLALSLALIGVLVWAVGSGSVHIPSGDVWAIVWHHITGSVTPWWTAARESIILESRLPRAITAAAVGASLAVAGGSAQAVTRNALADPYLLGVSSGAGFGVVCASVLGWTAGVSGWLVTPAAAFIGGLAPMAVALLVSTAVRTPAAMILTGVATGQVFSALITFTLLVVARDQQLSGVLHWMAGGFGDARWRSAIIPLTALLTMGTALVVAGRQLDLLHVGEDGARALGLPTHAFRIAVLLAVSLLAGCSVAVAGGIGFVGLLVPHVAAMLVGARARRLLPVAALVGAIALVAADTFARSASQRVELPVGVVTSLVGAPIFVIMLWRTQRRAT</sequence>
<name>A0A542ZSG8_9ACTN</name>
<evidence type="ECO:0000256" key="4">
    <source>
        <dbReference type="ARBA" id="ARBA00022475"/>
    </source>
</evidence>
<keyword evidence="10" id="KW-1185">Reference proteome</keyword>
<gene>
    <name evidence="9" type="ORF">FB460_1069</name>
</gene>
<dbReference type="PANTHER" id="PTHR30472">
    <property type="entry name" value="FERRIC ENTEROBACTIN TRANSPORT SYSTEM PERMEASE PROTEIN"/>
    <property type="match status" value="1"/>
</dbReference>
<dbReference type="EMBL" id="VFOR01000001">
    <property type="protein sequence ID" value="TQL63267.1"/>
    <property type="molecule type" value="Genomic_DNA"/>
</dbReference>
<feature type="transmembrane region" description="Helical" evidence="8">
    <location>
        <begin position="258"/>
        <end position="291"/>
    </location>
</feature>
<feature type="transmembrane region" description="Helical" evidence="8">
    <location>
        <begin position="215"/>
        <end position="238"/>
    </location>
</feature>
<keyword evidence="4" id="KW-1003">Cell membrane</keyword>
<feature type="transmembrane region" description="Helical" evidence="8">
    <location>
        <begin position="113"/>
        <end position="133"/>
    </location>
</feature>